<dbReference type="SUPFAM" id="SSF88946">
    <property type="entry name" value="Sigma2 domain of RNA polymerase sigma factors"/>
    <property type="match status" value="1"/>
</dbReference>
<evidence type="ECO:0000259" key="5">
    <source>
        <dbReference type="Pfam" id="PF04542"/>
    </source>
</evidence>
<dbReference type="InterPro" id="IPR007627">
    <property type="entry name" value="RNA_pol_sigma70_r2"/>
</dbReference>
<proteinExistence type="inferred from homology"/>
<dbReference type="Pfam" id="PF08281">
    <property type="entry name" value="Sigma70_r4_2"/>
    <property type="match status" value="1"/>
</dbReference>
<keyword evidence="3" id="KW-0731">Sigma factor</keyword>
<protein>
    <submittedName>
        <fullName evidence="7">RNA polymerase sigma factor</fullName>
    </submittedName>
</protein>
<evidence type="ECO:0000259" key="6">
    <source>
        <dbReference type="Pfam" id="PF08281"/>
    </source>
</evidence>
<dbReference type="PANTHER" id="PTHR43133">
    <property type="entry name" value="RNA POLYMERASE ECF-TYPE SIGMA FACTO"/>
    <property type="match status" value="1"/>
</dbReference>
<accession>A0ABW5KK58</accession>
<feature type="domain" description="RNA polymerase sigma-70 region 2" evidence="5">
    <location>
        <begin position="24"/>
        <end position="90"/>
    </location>
</feature>
<dbReference type="InterPro" id="IPR013249">
    <property type="entry name" value="RNA_pol_sigma70_r4_t2"/>
</dbReference>
<dbReference type="RefSeq" id="WP_380903961.1">
    <property type="nucleotide sequence ID" value="NZ_JBHUEG010000001.1"/>
</dbReference>
<evidence type="ECO:0000256" key="4">
    <source>
        <dbReference type="ARBA" id="ARBA00023163"/>
    </source>
</evidence>
<comment type="caution">
    <text evidence="7">The sequence shown here is derived from an EMBL/GenBank/DDBJ whole genome shotgun (WGS) entry which is preliminary data.</text>
</comment>
<keyword evidence="8" id="KW-1185">Reference proteome</keyword>
<dbReference type="Gene3D" id="1.10.10.10">
    <property type="entry name" value="Winged helix-like DNA-binding domain superfamily/Winged helix DNA-binding domain"/>
    <property type="match status" value="1"/>
</dbReference>
<dbReference type="PANTHER" id="PTHR43133:SF46">
    <property type="entry name" value="RNA POLYMERASE SIGMA-70 FACTOR ECF SUBFAMILY"/>
    <property type="match status" value="1"/>
</dbReference>
<dbReference type="NCBIfam" id="TIGR02937">
    <property type="entry name" value="sigma70-ECF"/>
    <property type="match status" value="1"/>
</dbReference>
<dbReference type="InterPro" id="IPR014284">
    <property type="entry name" value="RNA_pol_sigma-70_dom"/>
</dbReference>
<organism evidence="7 8">
    <name type="scientific">Sphingobacterium suaedae</name>
    <dbReference type="NCBI Taxonomy" id="1686402"/>
    <lineage>
        <taxon>Bacteria</taxon>
        <taxon>Pseudomonadati</taxon>
        <taxon>Bacteroidota</taxon>
        <taxon>Sphingobacteriia</taxon>
        <taxon>Sphingobacteriales</taxon>
        <taxon>Sphingobacteriaceae</taxon>
        <taxon>Sphingobacterium</taxon>
    </lineage>
</organism>
<dbReference type="InterPro" id="IPR039425">
    <property type="entry name" value="RNA_pol_sigma-70-like"/>
</dbReference>
<dbReference type="InterPro" id="IPR013325">
    <property type="entry name" value="RNA_pol_sigma_r2"/>
</dbReference>
<evidence type="ECO:0000256" key="3">
    <source>
        <dbReference type="ARBA" id="ARBA00023082"/>
    </source>
</evidence>
<dbReference type="Pfam" id="PF04542">
    <property type="entry name" value="Sigma70_r2"/>
    <property type="match status" value="1"/>
</dbReference>
<reference evidence="8" key="1">
    <citation type="journal article" date="2019" name="Int. J. Syst. Evol. Microbiol.">
        <title>The Global Catalogue of Microorganisms (GCM) 10K type strain sequencing project: providing services to taxonomists for standard genome sequencing and annotation.</title>
        <authorList>
            <consortium name="The Broad Institute Genomics Platform"/>
            <consortium name="The Broad Institute Genome Sequencing Center for Infectious Disease"/>
            <person name="Wu L."/>
            <person name="Ma J."/>
        </authorList>
    </citation>
    <scope>NUCLEOTIDE SEQUENCE [LARGE SCALE GENOMIC DNA]</scope>
    <source>
        <strain evidence="8">KCTC 42662</strain>
    </source>
</reference>
<evidence type="ECO:0000313" key="7">
    <source>
        <dbReference type="EMBL" id="MFD2548320.1"/>
    </source>
</evidence>
<evidence type="ECO:0000256" key="1">
    <source>
        <dbReference type="ARBA" id="ARBA00010641"/>
    </source>
</evidence>
<dbReference type="SUPFAM" id="SSF88659">
    <property type="entry name" value="Sigma3 and sigma4 domains of RNA polymerase sigma factors"/>
    <property type="match status" value="1"/>
</dbReference>
<comment type="similarity">
    <text evidence="1">Belongs to the sigma-70 factor family. ECF subfamily.</text>
</comment>
<keyword evidence="2" id="KW-0805">Transcription regulation</keyword>
<dbReference type="Proteomes" id="UP001597545">
    <property type="component" value="Unassembled WGS sequence"/>
</dbReference>
<dbReference type="EMBL" id="JBHULR010000004">
    <property type="protein sequence ID" value="MFD2548320.1"/>
    <property type="molecule type" value="Genomic_DNA"/>
</dbReference>
<name>A0ABW5KK58_9SPHI</name>
<feature type="domain" description="RNA polymerase sigma factor 70 region 4 type 2" evidence="6">
    <location>
        <begin position="124"/>
        <end position="175"/>
    </location>
</feature>
<keyword evidence="4" id="KW-0804">Transcription</keyword>
<evidence type="ECO:0000256" key="2">
    <source>
        <dbReference type="ARBA" id="ARBA00023015"/>
    </source>
</evidence>
<dbReference type="Gene3D" id="1.10.1740.10">
    <property type="match status" value="1"/>
</dbReference>
<gene>
    <name evidence="7" type="ORF">ACFSR5_11770</name>
</gene>
<sequence>MMGINDVQLFARIRDDDRSAFAELVDRYSGILYRFILKRTGSKEDTQDILQDIFASFWKRRHQLIVTESLYPYLFKSARYAVIDWMIKKQKDIVYASSLLAPDGLQPLAESFEDTLLAKELRELINTEVDKMPKTMKNIFRMSRQDAMSNKEIAVKLALSEQTVKNNISLAINKLKIIFK</sequence>
<dbReference type="InterPro" id="IPR036388">
    <property type="entry name" value="WH-like_DNA-bd_sf"/>
</dbReference>
<evidence type="ECO:0000313" key="8">
    <source>
        <dbReference type="Proteomes" id="UP001597545"/>
    </source>
</evidence>
<dbReference type="InterPro" id="IPR013324">
    <property type="entry name" value="RNA_pol_sigma_r3/r4-like"/>
</dbReference>